<feature type="domain" description="Lantibiotic dehydratase N-terminal" evidence="1">
    <location>
        <begin position="51"/>
        <end position="702"/>
    </location>
</feature>
<sequence length="1076" mass="125490">MDKVTNINMFQSLDFFMVRVPLLPIDFYYNLFSESTTYDVTRNKALSLLTDPVIREAITIASPSLMNSINNVLTNKNTKKMNTVLRAVVNYLIRLSSRATPYGIFSGVSIGLFSELSCLEVGDTRQNRKISRPDMEWIMGLVRYLEKEGNVVKQLAVRTNPTLYLSGTRIKLPFLNYIEQHHDPDVKRMKSSSIKASKPVQLVMDYAQTPIPFANLVKKIQEEYPENKETLITEFLMKLLNQEFLISNLRPPLCIDNMDLPFEYLRKQIAPINNIEYIKKGLDEISEEIKQYDDSPIGNGESLYNQLCIRMRKLVPTKETLQIDMETKVEEAFLSQNVSKDIARSAEILWRLSPDLSNPHWTQYRNDFIEKYGIDCQVPILELLDEDLGLGAPPDYKYPESRYSLEHPILNAEREKVLANWITNVIKEGKIEIELTDEKLKRIETLSDELLPPTSIEMYVTIAANSEEALKNNEYKIIINPNSGSAGAGKTFGRFGPILDKTAREKITNTYKIQEEYRKDAIFAELVYLTVNSRHSNVVITNKSCSHQIVLGTNYSNVDTSKQISISDLYVGCTHNYFYLKSQSLNKEIIPVSTNMLNYNNAPNVYRFLMEISQERHRSILPFQWGGLSEFPMLPRVKYKNIILSLAKWSLDKNNDELKKCKNEEDWIEGFEKWRGEWRVPRYVYITTSVSDNRVLIDLKNEFFILELFEKYHKLSDSQSLWLTESGFEPSDVWARGKEGRFIAEYVIPLVRTNVEEPLTPKQCEDMNLIQRPIREHSNIIYLPGSEWLYIKLYGMSEREEEFIGNYIRTFCEQVENQGIINRYFIVRYKDPDHHIRLRLHGEESVVCKQLIPAIHMWARRLKVGGLLSKIIFDSYEPEIERYGGKRLISIAERFFAVDSKITVELVSLKYNNKLNVPIEIIGFISVIDILNQFIPAVERQVTWFHEEEWHMEHVKDFMKDRTFYIILCDVSDNWSSLRNLEYGDYLLSKFQERKKIINEYKEALEHEKDLTNTFSNILGSLIHMHLNRLIGTNRKMERKIMSLLSHSLYHFNESIKHKKKCISKESNVDDSSTKQ</sequence>
<dbReference type="NCBIfam" id="TIGR03891">
    <property type="entry name" value="thiopep_ocin"/>
    <property type="match status" value="1"/>
</dbReference>
<dbReference type="Proteomes" id="UP000254400">
    <property type="component" value="Unassembled WGS sequence"/>
</dbReference>
<gene>
    <name evidence="3" type="primary">bsaB_2</name>
    <name evidence="3" type="ORF">NCTC10343_04989</name>
</gene>
<evidence type="ECO:0000259" key="2">
    <source>
        <dbReference type="Pfam" id="PF14028"/>
    </source>
</evidence>
<dbReference type="Pfam" id="PF14028">
    <property type="entry name" value="Lant_dehydr_C"/>
    <property type="match status" value="1"/>
</dbReference>
<protein>
    <submittedName>
        <fullName evidence="3">Subtilin biosynthesis protein spaB</fullName>
    </submittedName>
</protein>
<reference evidence="3 4" key="1">
    <citation type="submission" date="2018-06" db="EMBL/GenBank/DDBJ databases">
        <authorList>
            <consortium name="Pathogen Informatics"/>
            <person name="Doyle S."/>
        </authorList>
    </citation>
    <scope>NUCLEOTIDE SEQUENCE [LARGE SCALE GENOMIC DNA]</scope>
    <source>
        <strain evidence="3 4">NCTC10343</strain>
    </source>
</reference>
<evidence type="ECO:0000313" key="3">
    <source>
        <dbReference type="EMBL" id="SUA72036.1"/>
    </source>
</evidence>
<dbReference type="Pfam" id="PF04738">
    <property type="entry name" value="Lant_dehydr_N"/>
    <property type="match status" value="1"/>
</dbReference>
<dbReference type="EMBL" id="UGSC01000001">
    <property type="protein sequence ID" value="SUA72036.1"/>
    <property type="molecule type" value="Genomic_DNA"/>
</dbReference>
<feature type="domain" description="Thiopeptide-type bacteriocin biosynthesis" evidence="2">
    <location>
        <begin position="788"/>
        <end position="1048"/>
    </location>
</feature>
<organism evidence="3 4">
    <name type="scientific">Paenibacillus polymyxa</name>
    <name type="common">Bacillus polymyxa</name>
    <dbReference type="NCBI Taxonomy" id="1406"/>
    <lineage>
        <taxon>Bacteria</taxon>
        <taxon>Bacillati</taxon>
        <taxon>Bacillota</taxon>
        <taxon>Bacilli</taxon>
        <taxon>Bacillales</taxon>
        <taxon>Paenibacillaceae</taxon>
        <taxon>Paenibacillus</taxon>
    </lineage>
</organism>
<dbReference type="InterPro" id="IPR023809">
    <property type="entry name" value="Thiopep_bacteriocin_synth_dom"/>
</dbReference>
<dbReference type="InterPro" id="IPR006827">
    <property type="entry name" value="Lant_deHydtase_N"/>
</dbReference>
<name>A0A378Y467_PAEPO</name>
<proteinExistence type="predicted"/>
<dbReference type="AlphaFoldDB" id="A0A378Y467"/>
<dbReference type="RefSeq" id="WP_019688745.1">
    <property type="nucleotide sequence ID" value="NZ_CP036496.1"/>
</dbReference>
<evidence type="ECO:0000259" key="1">
    <source>
        <dbReference type="Pfam" id="PF04738"/>
    </source>
</evidence>
<accession>A0A378Y467</accession>
<dbReference type="GeneID" id="93348297"/>
<evidence type="ECO:0000313" key="4">
    <source>
        <dbReference type="Proteomes" id="UP000254400"/>
    </source>
</evidence>